<protein>
    <submittedName>
        <fullName evidence="2">Uncharacterized protein</fullName>
    </submittedName>
</protein>
<feature type="compositionally biased region" description="Basic and acidic residues" evidence="1">
    <location>
        <begin position="55"/>
        <end position="72"/>
    </location>
</feature>
<proteinExistence type="predicted"/>
<feature type="compositionally biased region" description="Basic and acidic residues" evidence="1">
    <location>
        <begin position="35"/>
        <end position="46"/>
    </location>
</feature>
<feature type="compositionally biased region" description="Basic and acidic residues" evidence="1">
    <location>
        <begin position="98"/>
        <end position="125"/>
    </location>
</feature>
<dbReference type="EMBL" id="BNJF01000001">
    <property type="protein sequence ID" value="GHO42414.1"/>
    <property type="molecule type" value="Genomic_DNA"/>
</dbReference>
<comment type="caution">
    <text evidence="2">The sequence shown here is derived from an EMBL/GenBank/DDBJ whole genome shotgun (WGS) entry which is preliminary data.</text>
</comment>
<evidence type="ECO:0000256" key="1">
    <source>
        <dbReference type="SAM" id="MobiDB-lite"/>
    </source>
</evidence>
<evidence type="ECO:0000313" key="2">
    <source>
        <dbReference type="EMBL" id="GHO42414.1"/>
    </source>
</evidence>
<name>A0A8J3I026_9CHLR</name>
<dbReference type="RefSeq" id="WP_220191956.1">
    <property type="nucleotide sequence ID" value="NZ_BNJF01000001.1"/>
</dbReference>
<sequence>MPKRHQQHPAMCLQGHNNPKKTTVITTGTPKTKKAYKEEALRHENPAKPPPITKVRPEHVLHPEVATKKQDSLARMQDGAHRSGSASNAHSRRKHARLHEQADRRQPESRPLPHDDFDEDLRPDNFKGANHGPMSEPKDIGLRASDIKELYQVLPDFSTAEMRDLVIIPVGERLEQGAKYIDLMHREKGEFTAMANMVVEDGHDYVPKDHTGYVLWNRLRGVTSPARLDEAER</sequence>
<reference evidence="2" key="1">
    <citation type="submission" date="2020-10" db="EMBL/GenBank/DDBJ databases">
        <title>Taxonomic study of unclassified bacteria belonging to the class Ktedonobacteria.</title>
        <authorList>
            <person name="Yabe S."/>
            <person name="Wang C.M."/>
            <person name="Zheng Y."/>
            <person name="Sakai Y."/>
            <person name="Cavaletti L."/>
            <person name="Monciardini P."/>
            <person name="Donadio S."/>
        </authorList>
    </citation>
    <scope>NUCLEOTIDE SEQUENCE</scope>
    <source>
        <strain evidence="2">SOSP1-1</strain>
    </source>
</reference>
<feature type="compositionally biased region" description="Low complexity" evidence="1">
    <location>
        <begin position="20"/>
        <end position="30"/>
    </location>
</feature>
<gene>
    <name evidence="2" type="ORF">KSX_05770</name>
</gene>
<feature type="region of interest" description="Disordered" evidence="1">
    <location>
        <begin position="1"/>
        <end position="139"/>
    </location>
</feature>
<accession>A0A8J3I026</accession>
<dbReference type="Proteomes" id="UP000612362">
    <property type="component" value="Unassembled WGS sequence"/>
</dbReference>
<evidence type="ECO:0000313" key="3">
    <source>
        <dbReference type="Proteomes" id="UP000612362"/>
    </source>
</evidence>
<keyword evidence="3" id="KW-1185">Reference proteome</keyword>
<organism evidence="2 3">
    <name type="scientific">Ktedonospora formicarum</name>
    <dbReference type="NCBI Taxonomy" id="2778364"/>
    <lineage>
        <taxon>Bacteria</taxon>
        <taxon>Bacillati</taxon>
        <taxon>Chloroflexota</taxon>
        <taxon>Ktedonobacteria</taxon>
        <taxon>Ktedonobacterales</taxon>
        <taxon>Ktedonobacteraceae</taxon>
        <taxon>Ktedonospora</taxon>
    </lineage>
</organism>
<dbReference type="AlphaFoldDB" id="A0A8J3I026"/>